<accession>A0A9P1DWJ9</accession>
<organism evidence="2">
    <name type="scientific">Cladocopium goreaui</name>
    <dbReference type="NCBI Taxonomy" id="2562237"/>
    <lineage>
        <taxon>Eukaryota</taxon>
        <taxon>Sar</taxon>
        <taxon>Alveolata</taxon>
        <taxon>Dinophyceae</taxon>
        <taxon>Suessiales</taxon>
        <taxon>Symbiodiniaceae</taxon>
        <taxon>Cladocopium</taxon>
    </lineage>
</organism>
<evidence type="ECO:0000313" key="2">
    <source>
        <dbReference type="EMBL" id="CAI4016965.1"/>
    </source>
</evidence>
<evidence type="ECO:0000313" key="4">
    <source>
        <dbReference type="Proteomes" id="UP001152797"/>
    </source>
</evidence>
<sequence>MPKRASSCAASGATKARAAATAKKAKNGGGMPSLPPAALQLPHIRDDEKAFYDWIDTEFPPEPTVKYSSAADLGQEGASLFLRPHMLPHRVDYGLRGTSDSEVQHQLCQLQLLNGLQTDPNKPGVEKVVTCLVQGAWLFKPATKLTAADLSDPNVAGPGQLFVVKGWNRSLCAVGILFACYQNPELLQELPDPVRQSFRTVYATAVQSESSLVVNTNRGVALASQLRRRPNAFNLLHQLQFLERAGMSQDMSVKSLQAHESVVSFAQAYSLGEKESAAAINLLKFIPLNIKEGLTELVRFELRHADSDIIQMLESTVPPADVGRVGIFMQPLKRYQEQVEKQTHQRAEQLSAQLLNTTWQQTELQCESDLAKLQEWSQQFEIYAAKQAAMDYKHINDRYHRGRTAVDEFIGKKHQFMRVSSQVLAHAAIVQQQGALAIDESVTLAQGVASGNANTLTFWLLPQWHSSAAKQATLRHRRLLEDKVIGAMDVYEIALNFTDPQHQGLAGVSGNHSAIAFTKSRALLGSVSGIERSRVTDLQNPDPDRALVQQRGISATKEVLLQLLEGMHEQNGQKVLVVDMNPSRFSEWSQAALEIQRAFLMGEESGGKWDLHFLSVYHDSDGHLMDQARDLITGRVLSQWWDRAEESGPAARASEPFSLPQPTLECLTVNDGAIKIPEMVQQKFAFSHQDPLKKLEEKIGQDTTTQKALQAMMDSTSSSAATQSRTMASPQWDNNPPVNFRKSMNLAVISVADFDANNTQEGCATIAREPNLQVVLTSLGSIWIVNRTENKIDLPAGELFGFNTGAYAEINAVSGTGEKKLQSIAEAVCDVTRTRGVTELRMVDHGITPKMKVTADGSQLPMSFRYVIQPAPKVNAFKPRELQPSDDKCSLRGVQFGALFNGKYNQMPRAPHCDVVWEAPCSKKKFIT</sequence>
<reference evidence="2" key="1">
    <citation type="submission" date="2022-10" db="EMBL/GenBank/DDBJ databases">
        <authorList>
            <person name="Chen Y."/>
            <person name="Dougan E. K."/>
            <person name="Chan C."/>
            <person name="Rhodes N."/>
            <person name="Thang M."/>
        </authorList>
    </citation>
    <scope>NUCLEOTIDE SEQUENCE</scope>
</reference>
<dbReference type="Proteomes" id="UP001152797">
    <property type="component" value="Unassembled WGS sequence"/>
</dbReference>
<feature type="compositionally biased region" description="Low complexity" evidence="1">
    <location>
        <begin position="9"/>
        <end position="22"/>
    </location>
</feature>
<dbReference type="EMBL" id="CAMXCT030006612">
    <property type="protein sequence ID" value="CAL4804277.1"/>
    <property type="molecule type" value="Genomic_DNA"/>
</dbReference>
<keyword evidence="4" id="KW-1185">Reference proteome</keyword>
<dbReference type="EMBL" id="CAMXCT010006612">
    <property type="protein sequence ID" value="CAI4016965.1"/>
    <property type="molecule type" value="Genomic_DNA"/>
</dbReference>
<reference evidence="3 4" key="2">
    <citation type="submission" date="2024-05" db="EMBL/GenBank/DDBJ databases">
        <authorList>
            <person name="Chen Y."/>
            <person name="Shah S."/>
            <person name="Dougan E. K."/>
            <person name="Thang M."/>
            <person name="Chan C."/>
        </authorList>
    </citation>
    <scope>NUCLEOTIDE SEQUENCE [LARGE SCALE GENOMIC DNA]</scope>
</reference>
<comment type="caution">
    <text evidence="2">The sequence shown here is derived from an EMBL/GenBank/DDBJ whole genome shotgun (WGS) entry which is preliminary data.</text>
</comment>
<name>A0A9P1DWJ9_9DINO</name>
<gene>
    <name evidence="2" type="ORF">C1SCF055_LOCUS41646</name>
</gene>
<protein>
    <submittedName>
        <fullName evidence="3">7,8-didemethyl-8-hydroxy-5-deazariboflavin synthase</fullName>
    </submittedName>
</protein>
<evidence type="ECO:0000256" key="1">
    <source>
        <dbReference type="SAM" id="MobiDB-lite"/>
    </source>
</evidence>
<proteinExistence type="predicted"/>
<evidence type="ECO:0000313" key="3">
    <source>
        <dbReference type="EMBL" id="CAL4804277.1"/>
    </source>
</evidence>
<feature type="region of interest" description="Disordered" evidence="1">
    <location>
        <begin position="1"/>
        <end position="36"/>
    </location>
</feature>
<dbReference type="EMBL" id="CAMXCT020006612">
    <property type="protein sequence ID" value="CAL1170340.1"/>
    <property type="molecule type" value="Genomic_DNA"/>
</dbReference>
<dbReference type="AlphaFoldDB" id="A0A9P1DWJ9"/>